<sequence length="488" mass="50765">MTVGVNPVAPREFARCLAGLLARLDQGGGWCGVFWRRDPDGMRACLEGRQVPPWDVVEALLHDLAAQGGADAGAVAAEAARARALHAAALAAHDALPGARELLGDRLEDMLRERHHAAERRAALRRQLASATTREQADALRAELAWADDDHARATARCAELRGRITEWERRAYGGHGLQGAETRHWPPAPVPRDGGPVPAGGNPTPAGARPAPGDGRPAPVEARPTPPPVGQGALPAQAPVSGAPARPKRRRGGARFAGEAAGEPVPVAVPPAVVPDLPAPAAGSGRTPRGARFAGAAESTPPPETPVRPPTEDDRREVAGSVAALARLRGEGRGGEAHALLAQAARWPAVRFPLLAEELGRAGLGADWTTLLWEAASLPADRLVDAADALRAAGREVDAEQILRQGVARPVAELGQAALGLAAQGRHRAARAWLDACVRVRSPQDAAGSAAPDPGRLIPLLLEAARGVSGECHRDLAHALRVAGFTI</sequence>
<dbReference type="EMBL" id="LFEH01000042">
    <property type="protein sequence ID" value="KMS78964.1"/>
    <property type="molecule type" value="Genomic_DNA"/>
</dbReference>
<feature type="compositionally biased region" description="Pro residues" evidence="1">
    <location>
        <begin position="301"/>
        <end position="310"/>
    </location>
</feature>
<gene>
    <name evidence="2" type="ORF">ACH49_13915</name>
</gene>
<organism evidence="2 3">
    <name type="scientific">Streptomyces leeuwenhoekii</name>
    <dbReference type="NCBI Taxonomy" id="1437453"/>
    <lineage>
        <taxon>Bacteria</taxon>
        <taxon>Bacillati</taxon>
        <taxon>Actinomycetota</taxon>
        <taxon>Actinomycetes</taxon>
        <taxon>Kitasatosporales</taxon>
        <taxon>Streptomycetaceae</taxon>
        <taxon>Streptomyces</taxon>
    </lineage>
</organism>
<evidence type="ECO:0008006" key="4">
    <source>
        <dbReference type="Google" id="ProtNLM"/>
    </source>
</evidence>
<name>A0ABR5HYR7_STRLW</name>
<protein>
    <recommendedName>
        <fullName evidence="4">UL36 very large tegument protein</fullName>
    </recommendedName>
</protein>
<accession>A0ABR5HYR7</accession>
<evidence type="ECO:0000313" key="2">
    <source>
        <dbReference type="EMBL" id="KMS78964.1"/>
    </source>
</evidence>
<dbReference type="Proteomes" id="UP000037274">
    <property type="component" value="Unassembled WGS sequence"/>
</dbReference>
<keyword evidence="3" id="KW-1185">Reference proteome</keyword>
<feature type="region of interest" description="Disordered" evidence="1">
    <location>
        <begin position="279"/>
        <end position="317"/>
    </location>
</feature>
<evidence type="ECO:0000313" key="3">
    <source>
        <dbReference type="Proteomes" id="UP000037274"/>
    </source>
</evidence>
<proteinExistence type="predicted"/>
<dbReference type="RefSeq" id="WP_048572891.1">
    <property type="nucleotide sequence ID" value="NZ_LFEH01000042.1"/>
</dbReference>
<reference evidence="2 3" key="1">
    <citation type="submission" date="2015-06" db="EMBL/GenBank/DDBJ databases">
        <title>Draft genome sequence of Streptomyces leeuwenhoekii C58, which produces the novel lasso peptide, chaxapeptin.</title>
        <authorList>
            <person name="Yi Y."/>
            <person name="Hai D."/>
            <person name="Jaspars M."/>
            <person name="Sheng H."/>
            <person name="Rateb M.E."/>
            <person name="Bull A."/>
            <person name="Goodfellow M."/>
            <person name="Asenjo J.A."/>
            <person name="Ebel R."/>
        </authorList>
    </citation>
    <scope>NUCLEOTIDE SEQUENCE [LARGE SCALE GENOMIC DNA]</scope>
    <source>
        <strain evidence="2 3">C58</strain>
    </source>
</reference>
<feature type="compositionally biased region" description="Low complexity" evidence="1">
    <location>
        <begin position="195"/>
        <end position="224"/>
    </location>
</feature>
<comment type="caution">
    <text evidence="2">The sequence shown here is derived from an EMBL/GenBank/DDBJ whole genome shotgun (WGS) entry which is preliminary data.</text>
</comment>
<evidence type="ECO:0000256" key="1">
    <source>
        <dbReference type="SAM" id="MobiDB-lite"/>
    </source>
</evidence>
<feature type="region of interest" description="Disordered" evidence="1">
    <location>
        <begin position="178"/>
        <end position="260"/>
    </location>
</feature>